<reference evidence="5 6" key="1">
    <citation type="submission" date="2017-10" db="EMBL/GenBank/DDBJ databases">
        <title>Genome announcement of Methylocella silvestris TVC from permafrost.</title>
        <authorList>
            <person name="Wang J."/>
            <person name="Geng K."/>
            <person name="Ul-Haque F."/>
            <person name="Crombie A.T."/>
            <person name="Street L.E."/>
            <person name="Wookey P.A."/>
            <person name="Murrell J.C."/>
            <person name="Pratscher J."/>
        </authorList>
    </citation>
    <scope>NUCLEOTIDE SEQUENCE [LARGE SCALE GENOMIC DNA]</scope>
    <source>
        <strain evidence="5 6">TVC</strain>
    </source>
</reference>
<evidence type="ECO:0000313" key="6">
    <source>
        <dbReference type="Proteomes" id="UP000236286"/>
    </source>
</evidence>
<dbReference type="EMBL" id="PDZR01000010">
    <property type="protein sequence ID" value="PNG26035.1"/>
    <property type="molecule type" value="Genomic_DNA"/>
</dbReference>
<dbReference type="InterPro" id="IPR011051">
    <property type="entry name" value="RmlC_Cupin_sf"/>
</dbReference>
<dbReference type="PANTHER" id="PTHR46796">
    <property type="entry name" value="HTH-TYPE TRANSCRIPTIONAL ACTIVATOR RHAS-RELATED"/>
    <property type="match status" value="1"/>
</dbReference>
<proteinExistence type="predicted"/>
<dbReference type="GO" id="GO:0043565">
    <property type="term" value="F:sequence-specific DNA binding"/>
    <property type="evidence" value="ECO:0007669"/>
    <property type="project" value="InterPro"/>
</dbReference>
<keyword evidence="3" id="KW-0804">Transcription</keyword>
<dbReference type="OrthoDB" id="9806208at2"/>
<accession>A0A2J7TGY6</accession>
<evidence type="ECO:0000256" key="1">
    <source>
        <dbReference type="ARBA" id="ARBA00023015"/>
    </source>
</evidence>
<dbReference type="PROSITE" id="PS00041">
    <property type="entry name" value="HTH_ARAC_FAMILY_1"/>
    <property type="match status" value="1"/>
</dbReference>
<comment type="caution">
    <text evidence="5">The sequence shown here is derived from an EMBL/GenBank/DDBJ whole genome shotgun (WGS) entry which is preliminary data.</text>
</comment>
<evidence type="ECO:0000256" key="2">
    <source>
        <dbReference type="ARBA" id="ARBA00023125"/>
    </source>
</evidence>
<dbReference type="InterPro" id="IPR014710">
    <property type="entry name" value="RmlC-like_jellyroll"/>
</dbReference>
<dbReference type="PROSITE" id="PS01124">
    <property type="entry name" value="HTH_ARAC_FAMILY_2"/>
    <property type="match status" value="1"/>
</dbReference>
<dbReference type="SUPFAM" id="SSF46689">
    <property type="entry name" value="Homeodomain-like"/>
    <property type="match status" value="1"/>
</dbReference>
<feature type="domain" description="HTH araC/xylS-type" evidence="4">
    <location>
        <begin position="155"/>
        <end position="237"/>
    </location>
</feature>
<evidence type="ECO:0000256" key="3">
    <source>
        <dbReference type="ARBA" id="ARBA00023163"/>
    </source>
</evidence>
<keyword evidence="1" id="KW-0805">Transcription regulation</keyword>
<dbReference type="AlphaFoldDB" id="A0A2J7TGY6"/>
<dbReference type="InterPro" id="IPR050204">
    <property type="entry name" value="AraC_XylS_family_regulators"/>
</dbReference>
<keyword evidence="2" id="KW-0238">DNA-binding</keyword>
<dbReference type="Pfam" id="PF12833">
    <property type="entry name" value="HTH_18"/>
    <property type="match status" value="1"/>
</dbReference>
<protein>
    <submittedName>
        <fullName evidence="5">AraC family transcriptional regulator</fullName>
    </submittedName>
</protein>
<dbReference type="SUPFAM" id="SSF51182">
    <property type="entry name" value="RmlC-like cupins"/>
    <property type="match status" value="1"/>
</dbReference>
<evidence type="ECO:0000259" key="4">
    <source>
        <dbReference type="PROSITE" id="PS01124"/>
    </source>
</evidence>
<dbReference type="Gene3D" id="2.60.120.10">
    <property type="entry name" value="Jelly Rolls"/>
    <property type="match status" value="1"/>
</dbReference>
<dbReference type="InterPro" id="IPR009057">
    <property type="entry name" value="Homeodomain-like_sf"/>
</dbReference>
<organism evidence="5 6">
    <name type="scientific">Methylocella silvestris</name>
    <dbReference type="NCBI Taxonomy" id="199596"/>
    <lineage>
        <taxon>Bacteria</taxon>
        <taxon>Pseudomonadati</taxon>
        <taxon>Pseudomonadota</taxon>
        <taxon>Alphaproteobacteria</taxon>
        <taxon>Hyphomicrobiales</taxon>
        <taxon>Beijerinckiaceae</taxon>
        <taxon>Methylocella</taxon>
    </lineage>
</organism>
<sequence>MTDLLHSNAVDPKGSQWVYWRPMIDGISELGILRGRGSELAMHFHEEFQVTFVLAGRRALQLGDAVIELTSPRCVCIPAGTPHRSLEGSSDLVSVNAYLPAGDYAVAAMQAAIEREWRMVEGFDWRELAALIRAHRKDGCAADRSIAIRPDRQESVSRRASRRGQSREGFSRAFARRHGMPPHAFELIGRLNRARELLRAGEAVAATAAETGFADQSHLGRWFRRAFGVTPGRYRLG</sequence>
<dbReference type="Gene3D" id="1.10.10.60">
    <property type="entry name" value="Homeodomain-like"/>
    <property type="match status" value="1"/>
</dbReference>
<dbReference type="RefSeq" id="WP_102843718.1">
    <property type="nucleotide sequence ID" value="NZ_PDZR01000010.1"/>
</dbReference>
<evidence type="ECO:0000313" key="5">
    <source>
        <dbReference type="EMBL" id="PNG26035.1"/>
    </source>
</evidence>
<dbReference type="SMART" id="SM00342">
    <property type="entry name" value="HTH_ARAC"/>
    <property type="match status" value="1"/>
</dbReference>
<dbReference type="GO" id="GO:0003700">
    <property type="term" value="F:DNA-binding transcription factor activity"/>
    <property type="evidence" value="ECO:0007669"/>
    <property type="project" value="InterPro"/>
</dbReference>
<dbReference type="InterPro" id="IPR018060">
    <property type="entry name" value="HTH_AraC"/>
</dbReference>
<gene>
    <name evidence="5" type="ORF">CR492_10605</name>
</gene>
<dbReference type="Proteomes" id="UP000236286">
    <property type="component" value="Unassembled WGS sequence"/>
</dbReference>
<name>A0A2J7TGY6_METSI</name>
<dbReference type="InterPro" id="IPR018062">
    <property type="entry name" value="HTH_AraC-typ_CS"/>
</dbReference>